<keyword evidence="2" id="KW-1185">Reference proteome</keyword>
<evidence type="ECO:0000313" key="1">
    <source>
        <dbReference type="EMBL" id="RUL86980.1"/>
    </source>
</evidence>
<reference evidence="1 2" key="1">
    <citation type="submission" date="2018-12" db="EMBL/GenBank/DDBJ databases">
        <authorList>
            <person name="Toschakov S.V."/>
        </authorList>
    </citation>
    <scope>NUCLEOTIDE SEQUENCE [LARGE SCALE GENOMIC DNA]</scope>
    <source>
        <strain evidence="1 2">GM2012</strain>
    </source>
</reference>
<proteinExistence type="predicted"/>
<dbReference type="EMBL" id="RYZH01000027">
    <property type="protein sequence ID" value="RUL86980.1"/>
    <property type="molecule type" value="Genomic_DNA"/>
</dbReference>
<sequence>MQQVCDGVPQLIEQTQVVMKQERGWREVYVNKMWGRLTYDAKKGIVTMIAKCMQELEAVTVYDGYSGKEVASYGPWQGLQSALNGVLGSALCGEDTALRTVVLWLNSEWYDPRSRDCKSGL</sequence>
<protein>
    <submittedName>
        <fullName evidence="1">Uncharacterized protein</fullName>
    </submittedName>
</protein>
<gene>
    <name evidence="1" type="ORF">TsocGM_14380</name>
</gene>
<dbReference type="AlphaFoldDB" id="A0A432MIC9"/>
<organism evidence="1 2">
    <name type="scientific">Tautonia sociabilis</name>
    <dbReference type="NCBI Taxonomy" id="2080755"/>
    <lineage>
        <taxon>Bacteria</taxon>
        <taxon>Pseudomonadati</taxon>
        <taxon>Planctomycetota</taxon>
        <taxon>Planctomycetia</taxon>
        <taxon>Isosphaerales</taxon>
        <taxon>Isosphaeraceae</taxon>
        <taxon>Tautonia</taxon>
    </lineage>
</organism>
<evidence type="ECO:0000313" key="2">
    <source>
        <dbReference type="Proteomes" id="UP000280296"/>
    </source>
</evidence>
<dbReference type="RefSeq" id="WP_126726166.1">
    <property type="nucleotide sequence ID" value="NZ_RYZH01000027.1"/>
</dbReference>
<reference evidence="1 2" key="2">
    <citation type="submission" date="2019-01" db="EMBL/GenBank/DDBJ databases">
        <title>Tautonia sociabilis, a novel thermotolerant planctomycete of Isosphaeraceae family, isolated from a 4000 m deep subterranean habitat.</title>
        <authorList>
            <person name="Kovaleva O.L."/>
            <person name="Elcheninov A.G."/>
            <person name="Van Heerden E."/>
            <person name="Toshchakov S.V."/>
            <person name="Novikov A."/>
            <person name="Bonch-Osmolovskaya E.A."/>
            <person name="Kublanov I.V."/>
        </authorList>
    </citation>
    <scope>NUCLEOTIDE SEQUENCE [LARGE SCALE GENOMIC DNA]</scope>
    <source>
        <strain evidence="1 2">GM2012</strain>
    </source>
</reference>
<comment type="caution">
    <text evidence="1">The sequence shown here is derived from an EMBL/GenBank/DDBJ whole genome shotgun (WGS) entry which is preliminary data.</text>
</comment>
<accession>A0A432MIC9</accession>
<name>A0A432MIC9_9BACT</name>
<dbReference type="Proteomes" id="UP000280296">
    <property type="component" value="Unassembled WGS sequence"/>
</dbReference>